<evidence type="ECO:0000313" key="3">
    <source>
        <dbReference type="Proteomes" id="UP000006640"/>
    </source>
</evidence>
<name>D6YAD0_THEBD</name>
<protein>
    <submittedName>
        <fullName evidence="2">Ferric iron reductase</fullName>
    </submittedName>
</protein>
<dbReference type="InterPro" id="IPR024726">
    <property type="entry name" value="FhuF_C"/>
</dbReference>
<sequence>MTERDLDDVIADVSAIGGYFHLHGAGAPPGPWRPLSRLLADSAAFGARISAACDRLGTAERRVAASVLHLGIAARLWSPVLGAAVVHRVLLDWTADAVEVQDVPGGPLPLRLPAPAGRPVSGPDQAAEPLYRSVSVLLERLAGLVLSQVKLAPRLLWGNAASALGGAVQALARARPEHAADALTLGARLLGLGHLRGTGHFTEPAPGRPFFTRTSCCLYYRIPGAGKCGDCVLLDPATRRAQWARTLHEGP</sequence>
<feature type="domain" description="Ferric siderophore reductase C-terminal" evidence="1">
    <location>
        <begin position="213"/>
        <end position="233"/>
    </location>
</feature>
<dbReference type="eggNOG" id="COG4114">
    <property type="taxonomic scope" value="Bacteria"/>
</dbReference>
<proteinExistence type="predicted"/>
<evidence type="ECO:0000313" key="2">
    <source>
        <dbReference type="EMBL" id="ADG90183.1"/>
    </source>
</evidence>
<dbReference type="KEGG" id="tbi:Tbis_3495"/>
<dbReference type="GO" id="GO:0051537">
    <property type="term" value="F:2 iron, 2 sulfur cluster binding"/>
    <property type="evidence" value="ECO:0007669"/>
    <property type="project" value="InterPro"/>
</dbReference>
<gene>
    <name evidence="2" type="ordered locus">Tbis_3495</name>
</gene>
<reference evidence="2 3" key="1">
    <citation type="submission" date="2010-01" db="EMBL/GenBank/DDBJ databases">
        <title>The complete genome of Thermobispora bispora DSM 43833.</title>
        <authorList>
            <consortium name="US DOE Joint Genome Institute (JGI-PGF)"/>
            <person name="Lucas S."/>
            <person name="Copeland A."/>
            <person name="Lapidus A."/>
            <person name="Glavina del Rio T."/>
            <person name="Dalin E."/>
            <person name="Tice H."/>
            <person name="Bruce D."/>
            <person name="Goodwin L."/>
            <person name="Pitluck S."/>
            <person name="Kyrpides N."/>
            <person name="Mavromatis K."/>
            <person name="Ivanova N."/>
            <person name="Mikhailova N."/>
            <person name="Chertkov O."/>
            <person name="Brettin T."/>
            <person name="Detter J.C."/>
            <person name="Han C."/>
            <person name="Larimer F."/>
            <person name="Land M."/>
            <person name="Hauser L."/>
            <person name="Markowitz V."/>
            <person name="Cheng J.-F."/>
            <person name="Hugenholtz P."/>
            <person name="Woyke T."/>
            <person name="Wu D."/>
            <person name="Jando M."/>
            <person name="Schneider S."/>
            <person name="Klenk H.-P."/>
            <person name="Eisen J.A."/>
        </authorList>
    </citation>
    <scope>NUCLEOTIDE SEQUENCE [LARGE SCALE GENOMIC DNA]</scope>
    <source>
        <strain evidence="3">ATCC 19993 / DSM 43833 / CBS 139.67 / JCM 10125 / KCTC 9307 / NBRC 14880 / R51</strain>
    </source>
</reference>
<keyword evidence="3" id="KW-1185">Reference proteome</keyword>
<dbReference type="RefSeq" id="WP_013133716.1">
    <property type="nucleotide sequence ID" value="NC_014165.1"/>
</dbReference>
<evidence type="ECO:0000259" key="1">
    <source>
        <dbReference type="Pfam" id="PF11575"/>
    </source>
</evidence>
<dbReference type="STRING" id="469371.Tbis_3495"/>
<dbReference type="Pfam" id="PF11575">
    <property type="entry name" value="FhuF_C"/>
    <property type="match status" value="1"/>
</dbReference>
<dbReference type="EMBL" id="CP001874">
    <property type="protein sequence ID" value="ADG90183.1"/>
    <property type="molecule type" value="Genomic_DNA"/>
</dbReference>
<accession>D6YAD0</accession>
<organism evidence="2 3">
    <name type="scientific">Thermobispora bispora (strain ATCC 19993 / DSM 43833 / CBS 139.67 / JCM 10125 / KCTC 9307 / NBRC 14880 / R51)</name>
    <dbReference type="NCBI Taxonomy" id="469371"/>
    <lineage>
        <taxon>Bacteria</taxon>
        <taxon>Bacillati</taxon>
        <taxon>Actinomycetota</taxon>
        <taxon>Actinomycetes</taxon>
        <taxon>Streptosporangiales</taxon>
        <taxon>Streptosporangiaceae</taxon>
        <taxon>Thermobispora</taxon>
    </lineage>
</organism>
<dbReference type="OrthoDB" id="3290158at2"/>
<dbReference type="Proteomes" id="UP000006640">
    <property type="component" value="Chromosome"/>
</dbReference>
<dbReference type="HOGENOM" id="CLU_071559_0_0_11"/>
<dbReference type="AlphaFoldDB" id="D6YAD0"/>